<keyword evidence="2" id="KW-0964">Secreted</keyword>
<sequence length="424" mass="47429">MKYLITRLATIVAGLLTLTYQPGSRDSFLSFSVTSSEEIASEIKMIDPDVTTIADGNNRFALDLYQHLSQTQGNLFFSPYSLSTALAMTYAGAAGQTAEEMADLLHFRLPSPAIHSAFSQLANLIALDKSAGYKLQIANRLWGQQNYGFLASFMNLTQEYYGSPFAEVDFQHQPDLARDTINEWIAQKTEENIKDLIPEGVLNNSTRLVLTNAIYFEGNWLSPFQSQYTEENLFTTESGQQVIVPMMYQKNRFWYGSYDGVEVLRLFYVDYGLSMLILLPNSLERLGQLEQNLSVETLQPFINCADQEYMVELWLPKFKMTAEFDLKQTLFQMGMATAFNPEAANFAGMNGNPGDLYLSTVVHKAFLNVNEVGTEAGGASGVIAASRSTAPTTTFRADHPFIFLIQDNESDSILFIGRLMNPLN</sequence>
<organism evidence="6">
    <name type="scientific">Planktothricoides raciborskii GIHE-MW2</name>
    <dbReference type="NCBI Taxonomy" id="2792601"/>
    <lineage>
        <taxon>Bacteria</taxon>
        <taxon>Bacillati</taxon>
        <taxon>Cyanobacteriota</taxon>
        <taxon>Cyanophyceae</taxon>
        <taxon>Oscillatoriophycideae</taxon>
        <taxon>Oscillatoriales</taxon>
        <taxon>Oscillatoriaceae</taxon>
        <taxon>Planktothricoides</taxon>
    </lineage>
</organism>
<comment type="similarity">
    <text evidence="4">Belongs to the serpin family.</text>
</comment>
<gene>
    <name evidence="6" type="ORF">ABWT76_000044</name>
</gene>
<dbReference type="Pfam" id="PF00079">
    <property type="entry name" value="Serpin"/>
    <property type="match status" value="1"/>
</dbReference>
<dbReference type="EMBL" id="CP159837">
    <property type="protein sequence ID" value="XCM37296.1"/>
    <property type="molecule type" value="Genomic_DNA"/>
</dbReference>
<feature type="domain" description="Serpin" evidence="5">
    <location>
        <begin position="62"/>
        <end position="422"/>
    </location>
</feature>
<dbReference type="PROSITE" id="PS00284">
    <property type="entry name" value="SERPIN"/>
    <property type="match status" value="1"/>
</dbReference>
<protein>
    <submittedName>
        <fullName evidence="6">Serpin family protein</fullName>
    </submittedName>
</protein>
<evidence type="ECO:0000256" key="4">
    <source>
        <dbReference type="RuleBase" id="RU000411"/>
    </source>
</evidence>
<comment type="subcellular location">
    <subcellularLocation>
        <location evidence="1">Secreted</location>
    </subcellularLocation>
</comment>
<dbReference type="SMART" id="SM00093">
    <property type="entry name" value="SERPIN"/>
    <property type="match status" value="1"/>
</dbReference>
<reference evidence="6" key="1">
    <citation type="submission" date="2024-07" db="EMBL/GenBank/DDBJ databases">
        <authorList>
            <person name="Kim Y.J."/>
            <person name="Jeong J.Y."/>
        </authorList>
    </citation>
    <scope>NUCLEOTIDE SEQUENCE</scope>
    <source>
        <strain evidence="6">GIHE-MW2</strain>
    </source>
</reference>
<dbReference type="SUPFAM" id="SSF56574">
    <property type="entry name" value="Serpins"/>
    <property type="match status" value="1"/>
</dbReference>
<dbReference type="AlphaFoldDB" id="A0AAU8JEV1"/>
<dbReference type="InterPro" id="IPR023795">
    <property type="entry name" value="Serpin_CS"/>
</dbReference>
<proteinExistence type="inferred from homology"/>
<keyword evidence="3" id="KW-0732">Signal</keyword>
<dbReference type="PANTHER" id="PTHR11461">
    <property type="entry name" value="SERINE PROTEASE INHIBITOR, SERPIN"/>
    <property type="match status" value="1"/>
</dbReference>
<evidence type="ECO:0000256" key="1">
    <source>
        <dbReference type="ARBA" id="ARBA00004613"/>
    </source>
</evidence>
<dbReference type="RefSeq" id="WP_072160798.1">
    <property type="nucleotide sequence ID" value="NZ_CP159837.1"/>
</dbReference>
<evidence type="ECO:0000256" key="3">
    <source>
        <dbReference type="ARBA" id="ARBA00022729"/>
    </source>
</evidence>
<dbReference type="InterPro" id="IPR042185">
    <property type="entry name" value="Serpin_sf_2"/>
</dbReference>
<name>A0AAU8JEV1_9CYAN</name>
<dbReference type="PANTHER" id="PTHR11461:SF211">
    <property type="entry name" value="GH10112P-RELATED"/>
    <property type="match status" value="1"/>
</dbReference>
<dbReference type="GO" id="GO:0005615">
    <property type="term" value="C:extracellular space"/>
    <property type="evidence" value="ECO:0007669"/>
    <property type="project" value="InterPro"/>
</dbReference>
<dbReference type="InterPro" id="IPR042178">
    <property type="entry name" value="Serpin_sf_1"/>
</dbReference>
<dbReference type="InterPro" id="IPR023796">
    <property type="entry name" value="Serpin_dom"/>
</dbReference>
<dbReference type="FunFam" id="3.30.497.10:FF:000031">
    <property type="entry name" value="Putative salivary serpin"/>
    <property type="match status" value="1"/>
</dbReference>
<dbReference type="Gene3D" id="3.30.497.10">
    <property type="entry name" value="Antithrombin, subunit I, domain 2"/>
    <property type="match status" value="1"/>
</dbReference>
<evidence type="ECO:0000259" key="5">
    <source>
        <dbReference type="SMART" id="SM00093"/>
    </source>
</evidence>
<dbReference type="InterPro" id="IPR036186">
    <property type="entry name" value="Serpin_sf"/>
</dbReference>
<dbReference type="CDD" id="cd19590">
    <property type="entry name" value="serpin_thermopin-like"/>
    <property type="match status" value="1"/>
</dbReference>
<evidence type="ECO:0000313" key="6">
    <source>
        <dbReference type="EMBL" id="XCM37296.1"/>
    </source>
</evidence>
<evidence type="ECO:0000256" key="2">
    <source>
        <dbReference type="ARBA" id="ARBA00022525"/>
    </source>
</evidence>
<dbReference type="Gene3D" id="2.30.39.10">
    <property type="entry name" value="Alpha-1-antitrypsin, domain 1"/>
    <property type="match status" value="1"/>
</dbReference>
<dbReference type="InterPro" id="IPR000215">
    <property type="entry name" value="Serpin_fam"/>
</dbReference>
<accession>A0AAU8JEV1</accession>
<dbReference type="GO" id="GO:0004867">
    <property type="term" value="F:serine-type endopeptidase inhibitor activity"/>
    <property type="evidence" value="ECO:0007669"/>
    <property type="project" value="InterPro"/>
</dbReference>